<keyword evidence="5" id="KW-1185">Reference proteome</keyword>
<comment type="caution">
    <text evidence="4">The sequence shown here is derived from an EMBL/GenBank/DDBJ whole genome shotgun (WGS) entry which is preliminary data.</text>
</comment>
<dbReference type="EMBL" id="JAWWNJ010000082">
    <property type="protein sequence ID" value="KAK7001634.1"/>
    <property type="molecule type" value="Genomic_DNA"/>
</dbReference>
<feature type="region of interest" description="Disordered" evidence="1">
    <location>
        <begin position="188"/>
        <end position="207"/>
    </location>
</feature>
<accession>A0AAW0A732</accession>
<dbReference type="EMBL" id="JAWWNJ010000082">
    <property type="protein sequence ID" value="KAK7001638.1"/>
    <property type="molecule type" value="Genomic_DNA"/>
</dbReference>
<feature type="region of interest" description="Disordered" evidence="1">
    <location>
        <begin position="223"/>
        <end position="251"/>
    </location>
</feature>
<reference evidence="4 5" key="1">
    <citation type="journal article" date="2024" name="J Genomics">
        <title>Draft genome sequencing and assembly of Favolaschia claudopus CIRM-BRFM 2984 isolated from oak limbs.</title>
        <authorList>
            <person name="Navarro D."/>
            <person name="Drula E."/>
            <person name="Chaduli D."/>
            <person name="Cazenave R."/>
            <person name="Ahrendt S."/>
            <person name="Wang J."/>
            <person name="Lipzen A."/>
            <person name="Daum C."/>
            <person name="Barry K."/>
            <person name="Grigoriev I.V."/>
            <person name="Favel A."/>
            <person name="Rosso M.N."/>
            <person name="Martin F."/>
        </authorList>
    </citation>
    <scope>NUCLEOTIDE SEQUENCE [LARGE SCALE GENOMIC DNA]</scope>
    <source>
        <strain evidence="4 5">CIRM-BRFM 2984</strain>
    </source>
</reference>
<name>A0AAW0A732_9AGAR</name>
<proteinExistence type="predicted"/>
<dbReference type="EMBL" id="JAWWNJ010000082">
    <property type="protein sequence ID" value="KAK7001641.1"/>
    <property type="molecule type" value="Genomic_DNA"/>
</dbReference>
<evidence type="ECO:0000256" key="1">
    <source>
        <dbReference type="SAM" id="MobiDB-lite"/>
    </source>
</evidence>
<dbReference type="Proteomes" id="UP001362999">
    <property type="component" value="Unassembled WGS sequence"/>
</dbReference>
<evidence type="ECO:0000313" key="4">
    <source>
        <dbReference type="EMBL" id="KAK7001641.1"/>
    </source>
</evidence>
<feature type="region of interest" description="Disordered" evidence="1">
    <location>
        <begin position="1"/>
        <end position="22"/>
    </location>
</feature>
<gene>
    <name evidence="2" type="ORF">R3P38DRAFT_2795565</name>
    <name evidence="3" type="ORF">R3P38DRAFT_2795567</name>
    <name evidence="4" type="ORF">R3P38DRAFT_2795569</name>
</gene>
<protein>
    <submittedName>
        <fullName evidence="4">Uncharacterized protein</fullName>
    </submittedName>
</protein>
<evidence type="ECO:0000313" key="5">
    <source>
        <dbReference type="Proteomes" id="UP001362999"/>
    </source>
</evidence>
<sequence length="446" mass="49870">MTRLAPLSQPSSRRVLKLNSDTQRSQPISDELFSLLRMLLNLDKRLTPHQLNFVTHHNSRAVNAPLRGANLSWILRPAAPLQNSFQRLSCCQPPRRERAAKRCFSFTIHKAYLRARFGCRQANSGSRLGVELNSTQLRHCESSTLSTRRARREAALNLLTRFLQNNFGRRQANPAPSTLDQHSFAMSSTISASHKRRPVAHTPNAMYRCPASGTHARFCFSGSSRRQANTAPDDSISKSPSNFKSLGSPLPPRRQLSTAYFDVPRAGRILGNCSSDVQIRTCSEFFSRRSSRRQANPRPQVLSGPFFYGFGPPAGKCAPQGSKRRVSGVCLSRLGSNAASGALRCYVFSVLTKDDLGDALKGVAHIEYCIYRVPASASDARRLSRVPTVPGTLFFKIRFFAFPRATPIQSSEWSRYFEPVIFSFQCTPNVDYDIYLRPASKNLPPR</sequence>
<evidence type="ECO:0000313" key="2">
    <source>
        <dbReference type="EMBL" id="KAK7001634.1"/>
    </source>
</evidence>
<dbReference type="AlphaFoldDB" id="A0AAW0A732"/>
<organism evidence="4 5">
    <name type="scientific">Favolaschia claudopus</name>
    <dbReference type="NCBI Taxonomy" id="2862362"/>
    <lineage>
        <taxon>Eukaryota</taxon>
        <taxon>Fungi</taxon>
        <taxon>Dikarya</taxon>
        <taxon>Basidiomycota</taxon>
        <taxon>Agaricomycotina</taxon>
        <taxon>Agaricomycetes</taxon>
        <taxon>Agaricomycetidae</taxon>
        <taxon>Agaricales</taxon>
        <taxon>Marasmiineae</taxon>
        <taxon>Mycenaceae</taxon>
        <taxon>Favolaschia</taxon>
    </lineage>
</organism>
<evidence type="ECO:0000313" key="3">
    <source>
        <dbReference type="EMBL" id="KAK7001638.1"/>
    </source>
</evidence>
<feature type="compositionally biased region" description="Polar residues" evidence="1">
    <location>
        <begin position="223"/>
        <end position="245"/>
    </location>
</feature>